<protein>
    <submittedName>
        <fullName evidence="1">DUF4278 domain-containing protein</fullName>
    </submittedName>
</protein>
<evidence type="ECO:0000313" key="2">
    <source>
        <dbReference type="Proteomes" id="UP000664844"/>
    </source>
</evidence>
<proteinExistence type="predicted"/>
<keyword evidence="2" id="KW-1185">Reference proteome</keyword>
<gene>
    <name evidence="1" type="ORF">J0895_08775</name>
</gene>
<dbReference type="EMBL" id="JAFLQW010000238">
    <property type="protein sequence ID" value="MBO0349195.1"/>
    <property type="molecule type" value="Genomic_DNA"/>
</dbReference>
<sequence>MKLSYRGTTYDYTPAEVDVTEGELAGKYRGLDWKFCNQKKAPVQQATVELKYRGVAFTTGEPQSAKTSAPEQARRLMMDRQVQGQKRQRSMLSRLTAELKSIPVLAH</sequence>
<reference evidence="1 2" key="1">
    <citation type="submission" date="2021-03" db="EMBL/GenBank/DDBJ databases">
        <title>Metabolic Capacity of the Antarctic Cyanobacterium Phormidium pseudopriestleyi that Sustains Oxygenic Photosynthesis in the Presence of Hydrogen Sulfide.</title>
        <authorList>
            <person name="Lumian J.E."/>
            <person name="Jungblut A.D."/>
            <person name="Dillon M.L."/>
            <person name="Hawes I."/>
            <person name="Doran P.T."/>
            <person name="Mackey T.J."/>
            <person name="Dick G.J."/>
            <person name="Grettenberger C.L."/>
            <person name="Sumner D.Y."/>
        </authorList>
    </citation>
    <scope>NUCLEOTIDE SEQUENCE [LARGE SCALE GENOMIC DNA]</scope>
    <source>
        <strain evidence="1 2">FRX01</strain>
    </source>
</reference>
<organism evidence="1 2">
    <name type="scientific">Phormidium pseudopriestleyi FRX01</name>
    <dbReference type="NCBI Taxonomy" id="1759528"/>
    <lineage>
        <taxon>Bacteria</taxon>
        <taxon>Bacillati</taxon>
        <taxon>Cyanobacteriota</taxon>
        <taxon>Cyanophyceae</taxon>
        <taxon>Oscillatoriophycideae</taxon>
        <taxon>Oscillatoriales</taxon>
        <taxon>Oscillatoriaceae</taxon>
        <taxon>Phormidium</taxon>
    </lineage>
</organism>
<dbReference type="InterPro" id="IPR025458">
    <property type="entry name" value="DUF4278"/>
</dbReference>
<evidence type="ECO:0000313" key="1">
    <source>
        <dbReference type="EMBL" id="MBO0349195.1"/>
    </source>
</evidence>
<accession>A0ABS3FQ01</accession>
<name>A0ABS3FQ01_9CYAN</name>
<dbReference type="RefSeq" id="WP_207087729.1">
    <property type="nucleotide sequence ID" value="NZ_JAFLQW010000238.1"/>
</dbReference>
<dbReference type="Pfam" id="PF14105">
    <property type="entry name" value="DUF4278"/>
    <property type="match status" value="1"/>
</dbReference>
<dbReference type="Proteomes" id="UP000664844">
    <property type="component" value="Unassembled WGS sequence"/>
</dbReference>
<comment type="caution">
    <text evidence="1">The sequence shown here is derived from an EMBL/GenBank/DDBJ whole genome shotgun (WGS) entry which is preliminary data.</text>
</comment>